<gene>
    <name evidence="1" type="ORF">GMARGA_LOCUS27768</name>
</gene>
<proteinExistence type="predicted"/>
<comment type="caution">
    <text evidence="1">The sequence shown here is derived from an EMBL/GenBank/DDBJ whole genome shotgun (WGS) entry which is preliminary data.</text>
</comment>
<dbReference type="EMBL" id="CAJVQB010034467">
    <property type="protein sequence ID" value="CAG8821201.1"/>
    <property type="molecule type" value="Genomic_DNA"/>
</dbReference>
<organism evidence="1 2">
    <name type="scientific">Gigaspora margarita</name>
    <dbReference type="NCBI Taxonomy" id="4874"/>
    <lineage>
        <taxon>Eukaryota</taxon>
        <taxon>Fungi</taxon>
        <taxon>Fungi incertae sedis</taxon>
        <taxon>Mucoromycota</taxon>
        <taxon>Glomeromycotina</taxon>
        <taxon>Glomeromycetes</taxon>
        <taxon>Diversisporales</taxon>
        <taxon>Gigasporaceae</taxon>
        <taxon>Gigaspora</taxon>
    </lineage>
</organism>
<evidence type="ECO:0000313" key="2">
    <source>
        <dbReference type="Proteomes" id="UP000789901"/>
    </source>
</evidence>
<keyword evidence="2" id="KW-1185">Reference proteome</keyword>
<accession>A0ABN7W816</accession>
<reference evidence="1 2" key="1">
    <citation type="submission" date="2021-06" db="EMBL/GenBank/DDBJ databases">
        <authorList>
            <person name="Kallberg Y."/>
            <person name="Tangrot J."/>
            <person name="Rosling A."/>
        </authorList>
    </citation>
    <scope>NUCLEOTIDE SEQUENCE [LARGE SCALE GENOMIC DNA]</scope>
    <source>
        <strain evidence="1 2">120-4 pot B 10/14</strain>
    </source>
</reference>
<evidence type="ECO:0000313" key="1">
    <source>
        <dbReference type="EMBL" id="CAG8821201.1"/>
    </source>
</evidence>
<dbReference type="Proteomes" id="UP000789901">
    <property type="component" value="Unassembled WGS sequence"/>
</dbReference>
<sequence>QSSVLNSRSFLKASKAKCSDKYMNNVDNICNNEFKVNEDINSDSDHNDEDNKVVKKRKCKKSVIYYNKRGKSGSGRSLHSSLKLCNFDAGVEKE</sequence>
<feature type="non-terminal residue" evidence="1">
    <location>
        <position position="1"/>
    </location>
</feature>
<name>A0ABN7W816_GIGMA</name>
<protein>
    <submittedName>
        <fullName evidence="1">18986_t:CDS:1</fullName>
    </submittedName>
</protein>